<reference evidence="2 3" key="1">
    <citation type="journal article" date="2007" name="PLoS Genet.">
        <title>Patterns and implications of gene gain and loss in the evolution of Prochlorococcus.</title>
        <authorList>
            <person name="Kettler G.C."/>
            <person name="Martiny A.C."/>
            <person name="Huang K."/>
            <person name="Zucker J."/>
            <person name="Coleman M.L."/>
            <person name="Rodrigue S."/>
            <person name="Chen F."/>
            <person name="Lapidus A."/>
            <person name="Ferriera S."/>
            <person name="Johnson J."/>
            <person name="Steglich C."/>
            <person name="Church G.M."/>
            <person name="Richardson P."/>
            <person name="Chisholm S.W."/>
        </authorList>
    </citation>
    <scope>NUCLEOTIDE SEQUENCE [LARGE SCALE GENOMIC DNA]</scope>
    <source>
        <strain evidence="2 3">MIT 9303</strain>
    </source>
</reference>
<gene>
    <name evidence="2" type="ordered locus">P9303_21641</name>
</gene>
<proteinExistence type="predicted"/>
<keyword evidence="1" id="KW-1133">Transmembrane helix</keyword>
<dbReference type="Proteomes" id="UP000002274">
    <property type="component" value="Chromosome"/>
</dbReference>
<protein>
    <submittedName>
        <fullName evidence="2">Uncharacterized protein</fullName>
    </submittedName>
</protein>
<keyword evidence="1" id="KW-0812">Transmembrane</keyword>
<dbReference type="HOGENOM" id="CLU_194572_0_0_3"/>
<sequence>MLPLRLHRKRYWVESRSACSPATMSLIERWDAMSDETKTIVKKFGAFSLLLFVALSVLRALVPLAIIAAGGYWAYKELAKRA</sequence>
<evidence type="ECO:0000256" key="1">
    <source>
        <dbReference type="SAM" id="Phobius"/>
    </source>
</evidence>
<dbReference type="STRING" id="59922.P9303_21641"/>
<evidence type="ECO:0000313" key="3">
    <source>
        <dbReference type="Proteomes" id="UP000002274"/>
    </source>
</evidence>
<evidence type="ECO:0000313" key="2">
    <source>
        <dbReference type="EMBL" id="ABM78899.1"/>
    </source>
</evidence>
<organism evidence="2 3">
    <name type="scientific">Prochlorococcus marinus (strain MIT 9303)</name>
    <dbReference type="NCBI Taxonomy" id="59922"/>
    <lineage>
        <taxon>Bacteria</taxon>
        <taxon>Bacillati</taxon>
        <taxon>Cyanobacteriota</taxon>
        <taxon>Cyanophyceae</taxon>
        <taxon>Synechococcales</taxon>
        <taxon>Prochlorococcaceae</taxon>
        <taxon>Prochlorococcus</taxon>
    </lineage>
</organism>
<dbReference type="EMBL" id="CP000554">
    <property type="protein sequence ID" value="ABM78899.1"/>
    <property type="molecule type" value="Genomic_DNA"/>
</dbReference>
<name>A2CBN9_PROM3</name>
<feature type="transmembrane region" description="Helical" evidence="1">
    <location>
        <begin position="49"/>
        <end position="75"/>
    </location>
</feature>
<dbReference type="KEGG" id="pmf:P9303_21641"/>
<keyword evidence="1" id="KW-0472">Membrane</keyword>
<accession>A2CBN9</accession>
<dbReference type="AlphaFoldDB" id="A2CBN9"/>